<dbReference type="RefSeq" id="WP_344120494.1">
    <property type="nucleotide sequence ID" value="NZ_BAAAOA010000012.1"/>
</dbReference>
<comment type="caution">
    <text evidence="3">The sequence shown here is derived from an EMBL/GenBank/DDBJ whole genome shotgun (WGS) entry which is preliminary data.</text>
</comment>
<sequence length="338" mass="32868">MRVALVSGAAAVGWLVVGATGAHAVDGLPELPGPSAGVVAQTANGAAGKVHQAGRQVALTAAPPDVAAAAVAVERALPVEIAQSTLEPVIAPVKEAVVVEPVSDLVAQPVETVLTAIEPLTDVVEQTLPDDVVPVAPGPAAVVENVLPGAPAAEEILRPEPVTGPVVGAPTATPAASDASVAPPERPAAVVPDPVMAPELKPQVLTAGTPAAAAQQTESGAQSANPSSSDFLAGLGQPLAAPTDSAASAVATSPLYAESSPTATSVLPSPGATASAAGSGGTGTPLRSAGPDSWPEVPADLPYLELFPHLSAGQSDLFSGGVDQPPAPPAFDPGSTPD</sequence>
<feature type="region of interest" description="Disordered" evidence="1">
    <location>
        <begin position="207"/>
        <end position="237"/>
    </location>
</feature>
<protein>
    <submittedName>
        <fullName evidence="3">Uncharacterized protein</fullName>
    </submittedName>
</protein>
<keyword evidence="4" id="KW-1185">Reference proteome</keyword>
<keyword evidence="2" id="KW-0732">Signal</keyword>
<name>A0ABN2KE12_9MICC</name>
<proteinExistence type="predicted"/>
<feature type="compositionally biased region" description="Low complexity" evidence="1">
    <location>
        <begin position="268"/>
        <end position="277"/>
    </location>
</feature>
<evidence type="ECO:0000313" key="3">
    <source>
        <dbReference type="EMBL" id="GAA1753592.1"/>
    </source>
</evidence>
<evidence type="ECO:0000313" key="4">
    <source>
        <dbReference type="Proteomes" id="UP001501204"/>
    </source>
</evidence>
<feature type="region of interest" description="Disordered" evidence="1">
    <location>
        <begin position="314"/>
        <end position="338"/>
    </location>
</feature>
<feature type="compositionally biased region" description="Polar residues" evidence="1">
    <location>
        <begin position="218"/>
        <end position="230"/>
    </location>
</feature>
<accession>A0ABN2KE12</accession>
<organism evidence="3 4">
    <name type="scientific">Kocuria aegyptia</name>
    <dbReference type="NCBI Taxonomy" id="330943"/>
    <lineage>
        <taxon>Bacteria</taxon>
        <taxon>Bacillati</taxon>
        <taxon>Actinomycetota</taxon>
        <taxon>Actinomycetes</taxon>
        <taxon>Micrococcales</taxon>
        <taxon>Micrococcaceae</taxon>
        <taxon>Kocuria</taxon>
    </lineage>
</organism>
<feature type="region of interest" description="Disordered" evidence="1">
    <location>
        <begin position="260"/>
        <end position="299"/>
    </location>
</feature>
<evidence type="ECO:0000256" key="1">
    <source>
        <dbReference type="SAM" id="MobiDB-lite"/>
    </source>
</evidence>
<gene>
    <name evidence="3" type="ORF">GCM10009767_10820</name>
</gene>
<feature type="chain" id="PRO_5045628371" evidence="2">
    <location>
        <begin position="25"/>
        <end position="338"/>
    </location>
</feature>
<dbReference type="Proteomes" id="UP001501204">
    <property type="component" value="Unassembled WGS sequence"/>
</dbReference>
<feature type="region of interest" description="Disordered" evidence="1">
    <location>
        <begin position="161"/>
        <end position="192"/>
    </location>
</feature>
<evidence type="ECO:0000256" key="2">
    <source>
        <dbReference type="SAM" id="SignalP"/>
    </source>
</evidence>
<dbReference type="EMBL" id="BAAAOA010000012">
    <property type="protein sequence ID" value="GAA1753592.1"/>
    <property type="molecule type" value="Genomic_DNA"/>
</dbReference>
<feature type="signal peptide" evidence="2">
    <location>
        <begin position="1"/>
        <end position="24"/>
    </location>
</feature>
<reference evidence="3 4" key="1">
    <citation type="journal article" date="2019" name="Int. J. Syst. Evol. Microbiol.">
        <title>The Global Catalogue of Microorganisms (GCM) 10K type strain sequencing project: providing services to taxonomists for standard genome sequencing and annotation.</title>
        <authorList>
            <consortium name="The Broad Institute Genomics Platform"/>
            <consortium name="The Broad Institute Genome Sequencing Center for Infectious Disease"/>
            <person name="Wu L."/>
            <person name="Ma J."/>
        </authorList>
    </citation>
    <scope>NUCLEOTIDE SEQUENCE [LARGE SCALE GENOMIC DNA]</scope>
    <source>
        <strain evidence="3 4">JCM 14735</strain>
    </source>
</reference>
<feature type="compositionally biased region" description="Low complexity" evidence="1">
    <location>
        <begin position="207"/>
        <end position="217"/>
    </location>
</feature>